<dbReference type="AlphaFoldDB" id="A0AA36HYK3"/>
<reference evidence="2" key="1">
    <citation type="submission" date="2023-08" db="EMBL/GenBank/DDBJ databases">
        <authorList>
            <person name="Chen Y."/>
            <person name="Shah S."/>
            <person name="Dougan E. K."/>
            <person name="Thang M."/>
            <person name="Chan C."/>
        </authorList>
    </citation>
    <scope>NUCLEOTIDE SEQUENCE</scope>
</reference>
<keyword evidence="3" id="KW-1185">Reference proteome</keyword>
<feature type="region of interest" description="Disordered" evidence="1">
    <location>
        <begin position="79"/>
        <end position="100"/>
    </location>
</feature>
<accession>A0AA36HYK3</accession>
<name>A0AA36HYK3_9DINO</name>
<protein>
    <submittedName>
        <fullName evidence="2">Uncharacterized protein</fullName>
    </submittedName>
</protein>
<evidence type="ECO:0000313" key="3">
    <source>
        <dbReference type="Proteomes" id="UP001178507"/>
    </source>
</evidence>
<evidence type="ECO:0000313" key="2">
    <source>
        <dbReference type="EMBL" id="CAJ1377155.1"/>
    </source>
</evidence>
<gene>
    <name evidence="2" type="ORF">EVOR1521_LOCUS6039</name>
</gene>
<sequence length="100" mass="9914">MACGGLWLSVGQGKPGAGECGIKSEASYPTVSSAPSPPSPSPPSPSKGHYGTPPCQEHESPFEVVGKGQVCTPSCENGCPSDVPAGTAARPRCADDATAS</sequence>
<evidence type="ECO:0000256" key="1">
    <source>
        <dbReference type="SAM" id="MobiDB-lite"/>
    </source>
</evidence>
<feature type="region of interest" description="Disordered" evidence="1">
    <location>
        <begin position="21"/>
        <end position="59"/>
    </location>
</feature>
<comment type="caution">
    <text evidence="2">The sequence shown here is derived from an EMBL/GenBank/DDBJ whole genome shotgun (WGS) entry which is preliminary data.</text>
</comment>
<feature type="compositionally biased region" description="Pro residues" evidence="1">
    <location>
        <begin position="35"/>
        <end position="45"/>
    </location>
</feature>
<dbReference type="EMBL" id="CAUJNA010000446">
    <property type="protein sequence ID" value="CAJ1377155.1"/>
    <property type="molecule type" value="Genomic_DNA"/>
</dbReference>
<organism evidence="2 3">
    <name type="scientific">Effrenium voratum</name>
    <dbReference type="NCBI Taxonomy" id="2562239"/>
    <lineage>
        <taxon>Eukaryota</taxon>
        <taxon>Sar</taxon>
        <taxon>Alveolata</taxon>
        <taxon>Dinophyceae</taxon>
        <taxon>Suessiales</taxon>
        <taxon>Symbiodiniaceae</taxon>
        <taxon>Effrenium</taxon>
    </lineage>
</organism>
<proteinExistence type="predicted"/>
<dbReference type="Proteomes" id="UP001178507">
    <property type="component" value="Unassembled WGS sequence"/>
</dbReference>